<name>A0A0S2GM79_9CAUD</name>
<gene>
    <name evidence="1" type="ORF">XO27_0051</name>
</gene>
<evidence type="ECO:0000313" key="2">
    <source>
        <dbReference type="Proteomes" id="UP000222142"/>
    </source>
</evidence>
<accession>A0A0S2GM79</accession>
<dbReference type="Proteomes" id="UP000222142">
    <property type="component" value="Segment"/>
</dbReference>
<dbReference type="EMBL" id="KT967075">
    <property type="protein sequence ID" value="ALN97381.1"/>
    <property type="molecule type" value="Genomic_DNA"/>
</dbReference>
<sequence length="79" mass="9493">MLVLKRSEEIQGRIIGVPAYRPCIVCAMYERIFRFAKNKKSTFEQCSFPEVYITWTCKRFLRNKMNKLAPERKKPYNNI</sequence>
<proteinExistence type="predicted"/>
<organism evidence="1 2">
    <name type="scientific">Bacillus phage phi4I1</name>
    <dbReference type="NCBI Taxonomy" id="1643325"/>
    <lineage>
        <taxon>Viruses</taxon>
        <taxon>Duplodnaviria</taxon>
        <taxon>Heunggongvirae</taxon>
        <taxon>Uroviricota</taxon>
        <taxon>Caudoviricetes</taxon>
        <taxon>Camtrevirus</taxon>
        <taxon>Camtrevirus BtCS33</taxon>
    </lineage>
</organism>
<reference evidence="1 2" key="1">
    <citation type="submission" date="2015-10" db="EMBL/GenBank/DDBJ databases">
        <title>Whole Genome Sequencing of Bacillus ACT Group Temperature Bacteriophages.</title>
        <authorList>
            <person name="Fouts D.E."/>
            <person name="Rasko D.A."/>
            <person name="Cer R.R."/>
            <person name="Jiang L."/>
            <person name="Fedorova N.B."/>
            <person name="Shvartsbeyn A."/>
            <person name="Read T.D."/>
            <person name="Gill S.R."/>
            <person name="Klumpp J."/>
            <person name="Calendar R."/>
        </authorList>
    </citation>
    <scope>NUCLEOTIDE SEQUENCE [LARGE SCALE GENOMIC DNA]</scope>
</reference>
<evidence type="ECO:0000313" key="1">
    <source>
        <dbReference type="EMBL" id="ALN97381.1"/>
    </source>
</evidence>
<protein>
    <submittedName>
        <fullName evidence="1">Uncharacterized protein</fullName>
    </submittedName>
</protein>